<dbReference type="SUPFAM" id="SSF51735">
    <property type="entry name" value="NAD(P)-binding Rossmann-fold domains"/>
    <property type="match status" value="1"/>
</dbReference>
<comment type="caution">
    <text evidence="3">The sequence shown here is derived from an EMBL/GenBank/DDBJ whole genome shotgun (WGS) entry which is preliminary data.</text>
</comment>
<evidence type="ECO:0000259" key="1">
    <source>
        <dbReference type="Pfam" id="PF01408"/>
    </source>
</evidence>
<dbReference type="GO" id="GO:0000166">
    <property type="term" value="F:nucleotide binding"/>
    <property type="evidence" value="ECO:0007669"/>
    <property type="project" value="InterPro"/>
</dbReference>
<dbReference type="Proteomes" id="UP000241167">
    <property type="component" value="Unassembled WGS sequence"/>
</dbReference>
<dbReference type="RefSeq" id="WP_106511990.1">
    <property type="nucleotide sequence ID" value="NZ_PXYI01000002.1"/>
</dbReference>
<dbReference type="InterPro" id="IPR055170">
    <property type="entry name" value="GFO_IDH_MocA-like_dom"/>
</dbReference>
<evidence type="ECO:0000313" key="4">
    <source>
        <dbReference type="Proteomes" id="UP000241167"/>
    </source>
</evidence>
<dbReference type="AlphaFoldDB" id="A0A2P7QV43"/>
<dbReference type="Pfam" id="PF01408">
    <property type="entry name" value="GFO_IDH_MocA"/>
    <property type="match status" value="1"/>
</dbReference>
<dbReference type="PANTHER" id="PTHR43249:SF1">
    <property type="entry name" value="D-GLUCOSIDE 3-DEHYDROGENASE"/>
    <property type="match status" value="1"/>
</dbReference>
<evidence type="ECO:0000259" key="2">
    <source>
        <dbReference type="Pfam" id="PF22725"/>
    </source>
</evidence>
<feature type="domain" description="Gfo/Idh/MocA-like oxidoreductase N-terminal" evidence="1">
    <location>
        <begin position="3"/>
        <end position="119"/>
    </location>
</feature>
<dbReference type="OrthoDB" id="9792935at2"/>
<dbReference type="Gene3D" id="3.40.50.720">
    <property type="entry name" value="NAD(P)-binding Rossmann-like Domain"/>
    <property type="match status" value="1"/>
</dbReference>
<evidence type="ECO:0000313" key="3">
    <source>
        <dbReference type="EMBL" id="PSJ41823.1"/>
    </source>
</evidence>
<sequence>MTFRVAILGPGGIAARHAAAARALAPDLELVGVCGRDPVRATAFTRTHGGAPFTDLDRMIDALAPDLLIVALPPFAHRGEAEQAASRGIHLLVEKPLALDKETADRIVAAAHGAGIIAANGFMYRFGDAVRRWKALDTGRAAMFTGAFHCNALHADWWREEARSGGQMLEQVIHLIDLVRYCVGEPDSVYARRANLFHRDVERYDIEDVSAILFGWDDGRIATITASNVSVPGLWHKQWSVVAERMTGRFTGWNDAELVPHVPGGLAEVVAGTTDPFVAQLADVVGAIRDRRAPAVPLADGAATLRLALAARRAADEGGELRLT</sequence>
<dbReference type="PANTHER" id="PTHR43249">
    <property type="entry name" value="UDP-N-ACETYL-2-AMINO-2-DEOXY-D-GLUCURONATE OXIDASE"/>
    <property type="match status" value="1"/>
</dbReference>
<dbReference type="Gene3D" id="3.30.360.10">
    <property type="entry name" value="Dihydrodipicolinate Reductase, domain 2"/>
    <property type="match status" value="1"/>
</dbReference>
<protein>
    <submittedName>
        <fullName evidence="3">Gfo/Idh/MocA family oxidoreductase</fullName>
    </submittedName>
</protein>
<proteinExistence type="predicted"/>
<keyword evidence="4" id="KW-1185">Reference proteome</keyword>
<gene>
    <name evidence="3" type="ORF">C7I55_05995</name>
</gene>
<accession>A0A2P7QV43</accession>
<name>A0A2P7QV43_9SPHN</name>
<feature type="domain" description="GFO/IDH/MocA-like oxidoreductase" evidence="2">
    <location>
        <begin position="138"/>
        <end position="241"/>
    </location>
</feature>
<dbReference type="EMBL" id="PXYI01000002">
    <property type="protein sequence ID" value="PSJ41823.1"/>
    <property type="molecule type" value="Genomic_DNA"/>
</dbReference>
<dbReference type="InterPro" id="IPR052515">
    <property type="entry name" value="Gfo/Idh/MocA_Oxidoreductase"/>
</dbReference>
<organism evidence="3 4">
    <name type="scientific">Allosphingosinicella deserti</name>
    <dbReference type="NCBI Taxonomy" id="2116704"/>
    <lineage>
        <taxon>Bacteria</taxon>
        <taxon>Pseudomonadati</taxon>
        <taxon>Pseudomonadota</taxon>
        <taxon>Alphaproteobacteria</taxon>
        <taxon>Sphingomonadales</taxon>
        <taxon>Sphingomonadaceae</taxon>
        <taxon>Allosphingosinicella</taxon>
    </lineage>
</organism>
<dbReference type="SUPFAM" id="SSF55347">
    <property type="entry name" value="Glyceraldehyde-3-phosphate dehydrogenase-like, C-terminal domain"/>
    <property type="match status" value="1"/>
</dbReference>
<dbReference type="Pfam" id="PF22725">
    <property type="entry name" value="GFO_IDH_MocA_C3"/>
    <property type="match status" value="1"/>
</dbReference>
<dbReference type="InterPro" id="IPR036291">
    <property type="entry name" value="NAD(P)-bd_dom_sf"/>
</dbReference>
<dbReference type="InterPro" id="IPR000683">
    <property type="entry name" value="Gfo/Idh/MocA-like_OxRdtase_N"/>
</dbReference>
<reference evidence="3 4" key="1">
    <citation type="submission" date="2018-03" db="EMBL/GenBank/DDBJ databases">
        <title>The draft genome of Sphingosinicella sp. GL-C-18.</title>
        <authorList>
            <person name="Liu L."/>
            <person name="Li L."/>
            <person name="Liang L."/>
            <person name="Zhang X."/>
            <person name="Wang T."/>
        </authorList>
    </citation>
    <scope>NUCLEOTIDE SEQUENCE [LARGE SCALE GENOMIC DNA]</scope>
    <source>
        <strain evidence="3 4">GL-C-18</strain>
    </source>
</reference>